<dbReference type="GO" id="GO:0008168">
    <property type="term" value="F:methyltransferase activity"/>
    <property type="evidence" value="ECO:0007669"/>
    <property type="project" value="UniProtKB-KW"/>
</dbReference>
<comment type="caution">
    <text evidence="1">The sequence shown here is derived from an EMBL/GenBank/DDBJ whole genome shotgun (WGS) entry which is preliminary data.</text>
</comment>
<keyword evidence="2" id="KW-1185">Reference proteome</keyword>
<reference evidence="1 2" key="1">
    <citation type="submission" date="2019-03" db="EMBL/GenBank/DDBJ databases">
        <title>Genomic Encyclopedia of Type Strains, Phase IV (KMG-IV): sequencing the most valuable type-strain genomes for metagenomic binning, comparative biology and taxonomic classification.</title>
        <authorList>
            <person name="Goeker M."/>
        </authorList>
    </citation>
    <scope>NUCLEOTIDE SEQUENCE [LARGE SCALE GENOMIC DNA]</scope>
    <source>
        <strain evidence="1 2">DSM 45934</strain>
    </source>
</reference>
<name>A0A4R2IK40_9PSEU</name>
<accession>A0A4R2IK40</accession>
<gene>
    <name evidence="1" type="ORF">EV192_12198</name>
</gene>
<evidence type="ECO:0000313" key="1">
    <source>
        <dbReference type="EMBL" id="TCO45334.1"/>
    </source>
</evidence>
<dbReference type="AlphaFoldDB" id="A0A4R2IK40"/>
<dbReference type="Pfam" id="PF04672">
    <property type="entry name" value="Methyltransf_19"/>
    <property type="match status" value="1"/>
</dbReference>
<protein>
    <submittedName>
        <fullName evidence="1">S-adenosyl methyltransferase</fullName>
    </submittedName>
</protein>
<dbReference type="GO" id="GO:0032259">
    <property type="term" value="P:methylation"/>
    <property type="evidence" value="ECO:0007669"/>
    <property type="project" value="UniProtKB-KW"/>
</dbReference>
<keyword evidence="1" id="KW-0808">Transferase</keyword>
<dbReference type="CDD" id="cd02440">
    <property type="entry name" value="AdoMet_MTases"/>
    <property type="match status" value="1"/>
</dbReference>
<dbReference type="PIRSF" id="PIRSF017393">
    <property type="entry name" value="MTase_SAV2177"/>
    <property type="match status" value="1"/>
</dbReference>
<dbReference type="Proteomes" id="UP000295680">
    <property type="component" value="Unassembled WGS sequence"/>
</dbReference>
<dbReference type="InterPro" id="IPR029063">
    <property type="entry name" value="SAM-dependent_MTases_sf"/>
</dbReference>
<dbReference type="InterPro" id="IPR006764">
    <property type="entry name" value="SAM_dep_MeTrfase_SAV2177_type"/>
</dbReference>
<dbReference type="Gene3D" id="3.40.50.150">
    <property type="entry name" value="Vaccinia Virus protein VP39"/>
    <property type="match status" value="1"/>
</dbReference>
<keyword evidence="1" id="KW-0489">Methyltransferase</keyword>
<dbReference type="SUPFAM" id="SSF53335">
    <property type="entry name" value="S-adenosyl-L-methionine-dependent methyltransferases"/>
    <property type="match status" value="1"/>
</dbReference>
<evidence type="ECO:0000313" key="2">
    <source>
        <dbReference type="Proteomes" id="UP000295680"/>
    </source>
</evidence>
<dbReference type="EMBL" id="SLWS01000021">
    <property type="protein sequence ID" value="TCO45334.1"/>
    <property type="molecule type" value="Genomic_DNA"/>
</dbReference>
<organism evidence="1 2">
    <name type="scientific">Actinocrispum wychmicini</name>
    <dbReference type="NCBI Taxonomy" id="1213861"/>
    <lineage>
        <taxon>Bacteria</taxon>
        <taxon>Bacillati</taxon>
        <taxon>Actinomycetota</taxon>
        <taxon>Actinomycetes</taxon>
        <taxon>Pseudonocardiales</taxon>
        <taxon>Pseudonocardiaceae</taxon>
        <taxon>Actinocrispum</taxon>
    </lineage>
</organism>
<sequence length="278" mass="30331">MTDHQMTPLDAWVPSGVDVTVPSMARTYDFLLGGGHNFAPDRELAARTEQLMPGAGKVARINRAFLGRAVRYLADRGVDQFLDIGSGIPTVGNVHEVAQRALPNARVLYVDKDPIAVAHSELMLTHNDNADILRADMRDPASILTSAQARRLLDLSRPIALLMVMMVHWVPDADDPHALIGRYRDALSAGSYLVLSHVTADQRQDQISDARNTIEQSRSADHLTPRTHAEVLCLFDGFDLVEPGLVGCGLWQPAGPGDLSDTNHELNAHIYAGVGRKP</sequence>
<proteinExistence type="predicted"/>